<dbReference type="InterPro" id="IPR041373">
    <property type="entry name" value="RT_RNaseH"/>
</dbReference>
<protein>
    <recommendedName>
        <fullName evidence="1">RNA-directed DNA polymerase</fullName>
        <ecNumber evidence="1">2.7.7.49</ecNumber>
    </recommendedName>
</protein>
<dbReference type="EC" id="2.7.7.49" evidence="1"/>
<evidence type="ECO:0000256" key="12">
    <source>
        <dbReference type="ARBA" id="ARBA00023268"/>
    </source>
</evidence>
<dbReference type="InterPro" id="IPR001969">
    <property type="entry name" value="Aspartic_peptidase_AS"/>
</dbReference>
<dbReference type="GO" id="GO:0015074">
    <property type="term" value="P:DNA integration"/>
    <property type="evidence" value="ECO:0007669"/>
    <property type="project" value="UniProtKB-KW"/>
</dbReference>
<keyword evidence="5" id="KW-0540">Nuclease</keyword>
<dbReference type="InterPro" id="IPR021109">
    <property type="entry name" value="Peptidase_aspartic_dom_sf"/>
</dbReference>
<dbReference type="GO" id="GO:0003723">
    <property type="term" value="F:RNA binding"/>
    <property type="evidence" value="ECO:0007669"/>
    <property type="project" value="UniProtKB-KW"/>
</dbReference>
<dbReference type="FunFam" id="3.30.70.270:FF:000020">
    <property type="entry name" value="Transposon Tf2-6 polyprotein-like Protein"/>
    <property type="match status" value="1"/>
</dbReference>
<dbReference type="Gene3D" id="3.10.10.10">
    <property type="entry name" value="HIV Type 1 Reverse Transcriptase, subunit A, domain 1"/>
    <property type="match status" value="1"/>
</dbReference>
<keyword evidence="11" id="KW-0695">RNA-directed DNA polymerase</keyword>
<gene>
    <name evidence="14" type="ORF">LLUT_LOCUS12183</name>
</gene>
<dbReference type="Gene3D" id="3.30.70.270">
    <property type="match status" value="1"/>
</dbReference>
<dbReference type="InterPro" id="IPR056924">
    <property type="entry name" value="SH3_Tf2-1"/>
</dbReference>
<dbReference type="SUPFAM" id="SSF50630">
    <property type="entry name" value="Acid proteases"/>
    <property type="match status" value="1"/>
</dbReference>
<dbReference type="Gene3D" id="1.10.340.70">
    <property type="match status" value="1"/>
</dbReference>
<evidence type="ECO:0000313" key="15">
    <source>
        <dbReference type="Proteomes" id="UP001497480"/>
    </source>
</evidence>
<dbReference type="GO" id="GO:0006310">
    <property type="term" value="P:DNA recombination"/>
    <property type="evidence" value="ECO:0007669"/>
    <property type="project" value="UniProtKB-KW"/>
</dbReference>
<dbReference type="PROSITE" id="PS50878">
    <property type="entry name" value="RT_POL"/>
    <property type="match status" value="1"/>
</dbReference>
<dbReference type="GO" id="GO:0003887">
    <property type="term" value="F:DNA-directed DNA polymerase activity"/>
    <property type="evidence" value="ECO:0007669"/>
    <property type="project" value="UniProtKB-KW"/>
</dbReference>
<evidence type="ECO:0000256" key="3">
    <source>
        <dbReference type="ARBA" id="ARBA00022679"/>
    </source>
</evidence>
<evidence type="ECO:0000256" key="10">
    <source>
        <dbReference type="ARBA" id="ARBA00022908"/>
    </source>
</evidence>
<evidence type="ECO:0000313" key="14">
    <source>
        <dbReference type="EMBL" id="CAL0311123.1"/>
    </source>
</evidence>
<evidence type="ECO:0000259" key="13">
    <source>
        <dbReference type="PROSITE" id="PS50878"/>
    </source>
</evidence>
<keyword evidence="10" id="KW-0229">DNA integration</keyword>
<dbReference type="InterPro" id="IPR000477">
    <property type="entry name" value="RT_dom"/>
</dbReference>
<organism evidence="14 15">
    <name type="scientific">Lupinus luteus</name>
    <name type="common">European yellow lupine</name>
    <dbReference type="NCBI Taxonomy" id="3873"/>
    <lineage>
        <taxon>Eukaryota</taxon>
        <taxon>Viridiplantae</taxon>
        <taxon>Streptophyta</taxon>
        <taxon>Embryophyta</taxon>
        <taxon>Tracheophyta</taxon>
        <taxon>Spermatophyta</taxon>
        <taxon>Magnoliopsida</taxon>
        <taxon>eudicotyledons</taxon>
        <taxon>Gunneridae</taxon>
        <taxon>Pentapetalae</taxon>
        <taxon>rosids</taxon>
        <taxon>fabids</taxon>
        <taxon>Fabales</taxon>
        <taxon>Fabaceae</taxon>
        <taxon>Papilionoideae</taxon>
        <taxon>50 kb inversion clade</taxon>
        <taxon>genistoids sensu lato</taxon>
        <taxon>core genistoids</taxon>
        <taxon>Genisteae</taxon>
        <taxon>Lupinus</taxon>
    </lineage>
</organism>
<evidence type="ECO:0000256" key="8">
    <source>
        <dbReference type="ARBA" id="ARBA00022842"/>
    </source>
</evidence>
<keyword evidence="9" id="KW-0694">RNA-binding</keyword>
<comment type="caution">
    <text evidence="14">The sequence shown here is derived from an EMBL/GenBank/DDBJ whole genome shotgun (WGS) entry which is preliminary data.</text>
</comment>
<dbReference type="SUPFAM" id="SSF54160">
    <property type="entry name" value="Chromo domain-like"/>
    <property type="match status" value="1"/>
</dbReference>
<dbReference type="GO" id="GO:0003677">
    <property type="term" value="F:DNA binding"/>
    <property type="evidence" value="ECO:0007669"/>
    <property type="project" value="UniProtKB-KW"/>
</dbReference>
<keyword evidence="6" id="KW-0255">Endonuclease</keyword>
<dbReference type="Pfam" id="PF00078">
    <property type="entry name" value="RVT_1"/>
    <property type="match status" value="1"/>
</dbReference>
<dbReference type="Pfam" id="PF08284">
    <property type="entry name" value="RVP_2"/>
    <property type="match status" value="1"/>
</dbReference>
<dbReference type="PANTHER" id="PTHR37984:SF5">
    <property type="entry name" value="PROTEIN NYNRIN-LIKE"/>
    <property type="match status" value="1"/>
</dbReference>
<dbReference type="InterPro" id="IPR016197">
    <property type="entry name" value="Chromo-like_dom_sf"/>
</dbReference>
<evidence type="ECO:0000256" key="7">
    <source>
        <dbReference type="ARBA" id="ARBA00022801"/>
    </source>
</evidence>
<dbReference type="GO" id="GO:0004190">
    <property type="term" value="F:aspartic-type endopeptidase activity"/>
    <property type="evidence" value="ECO:0007669"/>
    <property type="project" value="UniProtKB-KW"/>
</dbReference>
<dbReference type="AlphaFoldDB" id="A0AAV1WQ73"/>
<keyword evidence="15" id="KW-1185">Reference proteome</keyword>
<accession>A0AAV1WQ73</accession>
<dbReference type="PROSITE" id="PS00141">
    <property type="entry name" value="ASP_PROTEASE"/>
    <property type="match status" value="1"/>
</dbReference>
<dbReference type="Pfam" id="PF17917">
    <property type="entry name" value="RT_RNaseH"/>
    <property type="match status" value="1"/>
</dbReference>
<sequence>MAELMKLRQTRSVVEYHEEFDAIITRLDLSEDYTLSCFLGGLKNDVQMMVRMFQPQNVSKAFTLAKLYEAASPNVQGSVRNKNILTNQGGGRPLLNHKPTNVDDAELVKEKPRGGRSLTPAYMNERRAKGLCYFCDEPFTPEHNLTHKKLQIHLLEIDDLEEPTVVNEGLQEVSIKPCEDPHISVNALTGVASFKTMRVTGRVHKRPLHILIDSGSTHNFMDKHVAEKLGCRIEVLKPIVVTVADGTKVPISSIVRNFSWSLQQSTFTSDVMLLPLGCCDLVLGIEWLITLGDIACNFNKLTMEFSLQGMRHVLRGSTHVECKTVKPHQLGKAIEKGVHLSMIHVGHEEGFLLQALTTHAESGPICPSIENILQKYADIFDAPTHLPPIRSEHDHKIPLMHSMDPVNKRLYRYAKEQKDIIDRLVHDMLKSGVIQTSTSPYASPVVLVGKKDGTWRLCVDYRELNKGTIKDRFPIPLVEDLMDELHGSSIFSKIDLRAGYHQVRMSSEDVHKTAFRTNSGHFEYLVMPFGLTNAPATFQHLMNSVFNDFLRKFLLVFFYDILVYSTTLDEHLVHLDLLRGFLGLAGYYRRFVKGYGVVAKPLTDMLRRDKFQWSSEAKDAFQLVKELLISAPVLALPDFSQQFTIEVDASGQGIVQKWRHYLLNKHFIIKTDNRSLKYMLDQRLTTEFQQKWLVKLMEFDFAIEYKQGKENVVADALSRRDAVECQALLVHSLESDLFHRIKNTWHNDLSLQRIIQQLPSDPTSHKHYTWNGSELRRKGKLVVGKDEPLRHELLKWFHEAASGGHSGRNATIKRIKAVIYWKGLTKVVKTFIQQLAARGNEKLAPKYFGPFSVIAKIGAVAYKIQLPPHAKIHNVFHVSQLKKHVGEAVVSTTIPLLDNAENFPKEPELILDRMRVKRRGRAVTKVLVKWKHHLVEDATWEFFYDLCQKFPSFHP</sequence>
<name>A0AAV1WQ73_LUPLU</name>
<reference evidence="14 15" key="1">
    <citation type="submission" date="2024-03" db="EMBL/GenBank/DDBJ databases">
        <authorList>
            <person name="Martinez-Hernandez J."/>
        </authorList>
    </citation>
    <scope>NUCLEOTIDE SEQUENCE [LARGE SCALE GENOMIC DNA]</scope>
</reference>
<dbReference type="Pfam" id="PF17919">
    <property type="entry name" value="RT_RNaseH_2"/>
    <property type="match status" value="1"/>
</dbReference>
<dbReference type="Gene3D" id="2.40.70.10">
    <property type="entry name" value="Acid Proteases"/>
    <property type="match status" value="1"/>
</dbReference>
<dbReference type="Pfam" id="PF24626">
    <property type="entry name" value="SH3_Tf2-1"/>
    <property type="match status" value="1"/>
</dbReference>
<keyword evidence="8" id="KW-0460">Magnesium</keyword>
<dbReference type="CDD" id="cd01647">
    <property type="entry name" value="RT_LTR"/>
    <property type="match status" value="1"/>
</dbReference>
<dbReference type="GO" id="GO:0004519">
    <property type="term" value="F:endonuclease activity"/>
    <property type="evidence" value="ECO:0007669"/>
    <property type="project" value="UniProtKB-KW"/>
</dbReference>
<evidence type="ECO:0000256" key="1">
    <source>
        <dbReference type="ARBA" id="ARBA00012493"/>
    </source>
</evidence>
<dbReference type="GO" id="GO:0006508">
    <property type="term" value="P:proteolysis"/>
    <property type="evidence" value="ECO:0007669"/>
    <property type="project" value="UniProtKB-KW"/>
</dbReference>
<dbReference type="InterPro" id="IPR043128">
    <property type="entry name" value="Rev_trsase/Diguanyl_cyclase"/>
</dbReference>
<proteinExistence type="predicted"/>
<dbReference type="EMBL" id="CAXHTB010000008">
    <property type="protein sequence ID" value="CAL0311123.1"/>
    <property type="molecule type" value="Genomic_DNA"/>
</dbReference>
<dbReference type="GO" id="GO:0046872">
    <property type="term" value="F:metal ion binding"/>
    <property type="evidence" value="ECO:0007669"/>
    <property type="project" value="UniProtKB-KW"/>
</dbReference>
<keyword evidence="7" id="KW-0378">Hydrolase</keyword>
<keyword evidence="12" id="KW-0511">Multifunctional enzyme</keyword>
<evidence type="ECO:0000256" key="6">
    <source>
        <dbReference type="ARBA" id="ARBA00022759"/>
    </source>
</evidence>
<keyword evidence="3" id="KW-0808">Transferase</keyword>
<feature type="domain" description="Reverse transcriptase" evidence="13">
    <location>
        <begin position="429"/>
        <end position="618"/>
    </location>
</feature>
<dbReference type="FunFam" id="3.10.10.10:FF:000007">
    <property type="entry name" value="Retrovirus-related Pol polyprotein from transposon 17.6-like Protein"/>
    <property type="match status" value="1"/>
</dbReference>
<evidence type="ECO:0000256" key="9">
    <source>
        <dbReference type="ARBA" id="ARBA00022884"/>
    </source>
</evidence>
<evidence type="ECO:0000256" key="11">
    <source>
        <dbReference type="ARBA" id="ARBA00022918"/>
    </source>
</evidence>
<dbReference type="InterPro" id="IPR005162">
    <property type="entry name" value="Retrotrans_gag_dom"/>
</dbReference>
<evidence type="ECO:0000256" key="4">
    <source>
        <dbReference type="ARBA" id="ARBA00022695"/>
    </source>
</evidence>
<dbReference type="InterPro" id="IPR043502">
    <property type="entry name" value="DNA/RNA_pol_sf"/>
</dbReference>
<evidence type="ECO:0000256" key="2">
    <source>
        <dbReference type="ARBA" id="ARBA00022670"/>
    </source>
</evidence>
<keyword evidence="2" id="KW-0645">Protease</keyword>
<dbReference type="CDD" id="cd09274">
    <property type="entry name" value="RNase_HI_RT_Ty3"/>
    <property type="match status" value="1"/>
</dbReference>
<dbReference type="Pfam" id="PF03732">
    <property type="entry name" value="Retrotrans_gag"/>
    <property type="match status" value="1"/>
</dbReference>
<keyword evidence="4" id="KW-0548">Nucleotidyltransferase</keyword>
<evidence type="ECO:0000256" key="5">
    <source>
        <dbReference type="ARBA" id="ARBA00022722"/>
    </source>
</evidence>
<dbReference type="CDD" id="cd00303">
    <property type="entry name" value="retropepsin_like"/>
    <property type="match status" value="1"/>
</dbReference>
<dbReference type="SUPFAM" id="SSF56672">
    <property type="entry name" value="DNA/RNA polymerases"/>
    <property type="match status" value="1"/>
</dbReference>
<dbReference type="PANTHER" id="PTHR37984">
    <property type="entry name" value="PROTEIN CBG26694"/>
    <property type="match status" value="1"/>
</dbReference>
<dbReference type="Proteomes" id="UP001497480">
    <property type="component" value="Unassembled WGS sequence"/>
</dbReference>
<dbReference type="InterPro" id="IPR041577">
    <property type="entry name" value="RT_RNaseH_2"/>
</dbReference>
<dbReference type="InterPro" id="IPR050951">
    <property type="entry name" value="Retrovirus_Pol_polyprotein"/>
</dbReference>
<dbReference type="GO" id="GO:0003964">
    <property type="term" value="F:RNA-directed DNA polymerase activity"/>
    <property type="evidence" value="ECO:0007669"/>
    <property type="project" value="UniProtKB-KW"/>
</dbReference>